<keyword evidence="7" id="KW-1185">Reference proteome</keyword>
<name>A0AAD2HBK1_9AGAR</name>
<proteinExistence type="predicted"/>
<protein>
    <submittedName>
        <fullName evidence="6">Uncharacterized protein</fullName>
    </submittedName>
</protein>
<reference evidence="6" key="1">
    <citation type="submission" date="2023-11" db="EMBL/GenBank/DDBJ databases">
        <authorList>
            <person name="De Vega J J."/>
            <person name="De Vega J J."/>
        </authorList>
    </citation>
    <scope>NUCLEOTIDE SEQUENCE</scope>
</reference>
<dbReference type="EMBL" id="CAVNYO010000198">
    <property type="protein sequence ID" value="CAK5273109.1"/>
    <property type="molecule type" value="Genomic_DNA"/>
</dbReference>
<comment type="caution">
    <text evidence="6">The sequence shown here is derived from an EMBL/GenBank/DDBJ whole genome shotgun (WGS) entry which is preliminary data.</text>
</comment>
<feature type="region of interest" description="Disordered" evidence="1">
    <location>
        <begin position="1"/>
        <end position="166"/>
    </location>
</feature>
<feature type="compositionally biased region" description="Basic and acidic residues" evidence="1">
    <location>
        <begin position="1"/>
        <end position="12"/>
    </location>
</feature>
<feature type="compositionally biased region" description="Polar residues" evidence="1">
    <location>
        <begin position="112"/>
        <end position="142"/>
    </location>
</feature>
<evidence type="ECO:0000313" key="5">
    <source>
        <dbReference type="EMBL" id="CAK5273110.1"/>
    </source>
</evidence>
<evidence type="ECO:0000313" key="4">
    <source>
        <dbReference type="EMBL" id="CAK5273109.1"/>
    </source>
</evidence>
<feature type="compositionally biased region" description="Acidic residues" evidence="1">
    <location>
        <begin position="45"/>
        <end position="58"/>
    </location>
</feature>
<dbReference type="EMBL" id="CAVNYO010000198">
    <property type="protein sequence ID" value="CAK5273104.1"/>
    <property type="molecule type" value="Genomic_DNA"/>
</dbReference>
<evidence type="ECO:0000313" key="6">
    <source>
        <dbReference type="EMBL" id="CAK5273133.1"/>
    </source>
</evidence>
<dbReference type="AlphaFoldDB" id="A0AAD2HBK1"/>
<feature type="compositionally biased region" description="Low complexity" evidence="1">
    <location>
        <begin position="143"/>
        <end position="155"/>
    </location>
</feature>
<dbReference type="EMBL" id="CAVNYO010000198">
    <property type="protein sequence ID" value="CAK5273094.1"/>
    <property type="molecule type" value="Genomic_DNA"/>
</dbReference>
<organism evidence="6 7">
    <name type="scientific">Mycena citricolor</name>
    <dbReference type="NCBI Taxonomy" id="2018698"/>
    <lineage>
        <taxon>Eukaryota</taxon>
        <taxon>Fungi</taxon>
        <taxon>Dikarya</taxon>
        <taxon>Basidiomycota</taxon>
        <taxon>Agaricomycotina</taxon>
        <taxon>Agaricomycetes</taxon>
        <taxon>Agaricomycetidae</taxon>
        <taxon>Agaricales</taxon>
        <taxon>Marasmiineae</taxon>
        <taxon>Mycenaceae</taxon>
        <taxon>Mycena</taxon>
    </lineage>
</organism>
<dbReference type="EMBL" id="CAVNYO010000199">
    <property type="protein sequence ID" value="CAK5273133.1"/>
    <property type="molecule type" value="Genomic_DNA"/>
</dbReference>
<accession>A0AAD2HBK1</accession>
<sequence length="166" mass="18153">MDKDKGKGKALDNDNDNDNDNEKNKDKVKKFKGLDNKKRKMFEIGESDSESEGESDWEFVEHDGSNFPPNGNNNSTAANGSGSPSLFRDGTSSGERVVLRPEGSEAREGDPTDSNNNTARLRCYTPNNPTSDTTPENNPSQISNPDSNNTPSSSDRLISPLRSRAE</sequence>
<dbReference type="EMBL" id="CAVNYO010000198">
    <property type="protein sequence ID" value="CAK5273110.1"/>
    <property type="molecule type" value="Genomic_DNA"/>
</dbReference>
<evidence type="ECO:0000313" key="7">
    <source>
        <dbReference type="Proteomes" id="UP001295794"/>
    </source>
</evidence>
<evidence type="ECO:0000313" key="2">
    <source>
        <dbReference type="EMBL" id="CAK5273094.1"/>
    </source>
</evidence>
<evidence type="ECO:0000313" key="3">
    <source>
        <dbReference type="EMBL" id="CAK5273104.1"/>
    </source>
</evidence>
<gene>
    <name evidence="2" type="ORF">MYCIT1_LOCUS19255</name>
    <name evidence="3" type="ORF">MYCIT1_LOCUS19271</name>
    <name evidence="4" type="ORF">MYCIT1_LOCUS19281</name>
    <name evidence="5" type="ORF">MYCIT1_LOCUS19283</name>
    <name evidence="6" type="ORF">MYCIT1_LOCUS19329</name>
</gene>
<feature type="compositionally biased region" description="Basic and acidic residues" evidence="1">
    <location>
        <begin position="97"/>
        <end position="110"/>
    </location>
</feature>
<evidence type="ECO:0000256" key="1">
    <source>
        <dbReference type="SAM" id="MobiDB-lite"/>
    </source>
</evidence>
<feature type="compositionally biased region" description="Low complexity" evidence="1">
    <location>
        <begin position="65"/>
        <end position="85"/>
    </location>
</feature>
<dbReference type="Proteomes" id="UP001295794">
    <property type="component" value="Unassembled WGS sequence"/>
</dbReference>